<dbReference type="Gene3D" id="2.40.160.20">
    <property type="match status" value="1"/>
</dbReference>
<reference evidence="4 5" key="1">
    <citation type="submission" date="2020-08" db="EMBL/GenBank/DDBJ databases">
        <title>Croceimicrobium hydrocarbonivorans gen. nov., sp. nov., a novel marine bacterium isolated from a bacterial consortium that degrades polyethylene terephthalate.</title>
        <authorList>
            <person name="Liu R."/>
        </authorList>
    </citation>
    <scope>NUCLEOTIDE SEQUENCE [LARGE SCALE GENOMIC DNA]</scope>
    <source>
        <strain evidence="4 5">A20-9</strain>
    </source>
</reference>
<dbReference type="InterPro" id="IPR027385">
    <property type="entry name" value="Beta-barrel_OMP"/>
</dbReference>
<keyword evidence="5" id="KW-1185">Reference proteome</keyword>
<feature type="domain" description="Outer membrane protein beta-barrel" evidence="3">
    <location>
        <begin position="10"/>
        <end position="194"/>
    </location>
</feature>
<evidence type="ECO:0000313" key="4">
    <source>
        <dbReference type="EMBL" id="QNR24948.1"/>
    </source>
</evidence>
<evidence type="ECO:0000256" key="1">
    <source>
        <dbReference type="ARBA" id="ARBA00022729"/>
    </source>
</evidence>
<gene>
    <name evidence="4" type="ORF">H4K34_03650</name>
</gene>
<dbReference type="AlphaFoldDB" id="A0A7H0VGV0"/>
<evidence type="ECO:0000259" key="3">
    <source>
        <dbReference type="Pfam" id="PF13505"/>
    </source>
</evidence>
<protein>
    <submittedName>
        <fullName evidence="4">Outer membrane beta-barrel protein</fullName>
    </submittedName>
</protein>
<dbReference type="Proteomes" id="UP000516305">
    <property type="component" value="Chromosome"/>
</dbReference>
<dbReference type="RefSeq" id="WP_210759475.1">
    <property type="nucleotide sequence ID" value="NZ_CP060139.1"/>
</dbReference>
<dbReference type="InterPro" id="IPR011250">
    <property type="entry name" value="OMP/PagP_B-barrel"/>
</dbReference>
<feature type="signal peptide" evidence="2">
    <location>
        <begin position="1"/>
        <end position="22"/>
    </location>
</feature>
<dbReference type="KEGG" id="chyd:H4K34_03650"/>
<organism evidence="4 5">
    <name type="scientific">Croceimicrobium hydrocarbonivorans</name>
    <dbReference type="NCBI Taxonomy" id="2761580"/>
    <lineage>
        <taxon>Bacteria</taxon>
        <taxon>Pseudomonadati</taxon>
        <taxon>Bacteroidota</taxon>
        <taxon>Flavobacteriia</taxon>
        <taxon>Flavobacteriales</taxon>
        <taxon>Owenweeksiaceae</taxon>
        <taxon>Croceimicrobium</taxon>
    </lineage>
</organism>
<dbReference type="Pfam" id="PF13505">
    <property type="entry name" value="OMP_b-brl"/>
    <property type="match status" value="1"/>
</dbReference>
<keyword evidence="1 2" id="KW-0732">Signal</keyword>
<feature type="chain" id="PRO_5028809968" evidence="2">
    <location>
        <begin position="23"/>
        <end position="226"/>
    </location>
</feature>
<dbReference type="SUPFAM" id="SSF56925">
    <property type="entry name" value="OMPA-like"/>
    <property type="match status" value="1"/>
</dbReference>
<proteinExistence type="predicted"/>
<sequence length="226" mass="25370">MKNCIRFGILCLALGLSFNSNAQTKRTKYYEFGGGLGTMNMSNEIANSSNVNAVLAEMAPSISVFAKYHVNDWFGIGFDVNYANLKAADQNHNNFNRGLSVRTSLLNSNAFTEIHFIRFGKYHLEDKWTVFIKGGVGVTGWNPELSFNKLIPEDIDVETNAYSGFSYFYGLGAKYRLAYQSILTFELRFSNSGGDTMDGFLETKEGVISTNDTYWGMLFSYSYAIF</sequence>
<evidence type="ECO:0000313" key="5">
    <source>
        <dbReference type="Proteomes" id="UP000516305"/>
    </source>
</evidence>
<accession>A0A7H0VGV0</accession>
<name>A0A7H0VGV0_9FLAO</name>
<dbReference type="EMBL" id="CP060139">
    <property type="protein sequence ID" value="QNR24948.1"/>
    <property type="molecule type" value="Genomic_DNA"/>
</dbReference>
<evidence type="ECO:0000256" key="2">
    <source>
        <dbReference type="SAM" id="SignalP"/>
    </source>
</evidence>